<evidence type="ECO:0000256" key="2">
    <source>
        <dbReference type="SAM" id="SignalP"/>
    </source>
</evidence>
<sequence>MLLLSVGLLVAGPVPVALAAAPTVHAPVVTLMPQSEGDAPTEDAETFDGSAHDAQLADTGAQRTLLLTIGGLLSVGAGLTAWWVSRRSTSRH</sequence>
<dbReference type="EMBL" id="LXEY01000015">
    <property type="protein sequence ID" value="OAV61769.1"/>
    <property type="molecule type" value="Genomic_DNA"/>
</dbReference>
<keyword evidence="4" id="KW-1185">Reference proteome</keyword>
<keyword evidence="1" id="KW-0812">Transmembrane</keyword>
<protein>
    <recommendedName>
        <fullName evidence="5">Gram-positive cocci surface proteins LPxTG domain-containing protein</fullName>
    </recommendedName>
</protein>
<dbReference type="STRING" id="1837282.A6F49_07695"/>
<keyword evidence="2" id="KW-0732">Signal</keyword>
<feature type="chain" id="PRO_5008597203" description="Gram-positive cocci surface proteins LPxTG domain-containing protein" evidence="2">
    <location>
        <begin position="20"/>
        <end position="92"/>
    </location>
</feature>
<keyword evidence="1" id="KW-1133">Transmembrane helix</keyword>
<organism evidence="3 4">
    <name type="scientific">Enteractinococcus helveticum</name>
    <dbReference type="NCBI Taxonomy" id="1837282"/>
    <lineage>
        <taxon>Bacteria</taxon>
        <taxon>Bacillati</taxon>
        <taxon>Actinomycetota</taxon>
        <taxon>Actinomycetes</taxon>
        <taxon>Micrococcales</taxon>
        <taxon>Micrococcaceae</taxon>
    </lineage>
</organism>
<feature type="signal peptide" evidence="2">
    <location>
        <begin position="1"/>
        <end position="19"/>
    </location>
</feature>
<comment type="caution">
    <text evidence="3">The sequence shown here is derived from an EMBL/GenBank/DDBJ whole genome shotgun (WGS) entry which is preliminary data.</text>
</comment>
<evidence type="ECO:0000256" key="1">
    <source>
        <dbReference type="SAM" id="Phobius"/>
    </source>
</evidence>
<name>A0A1B7M0Q8_9MICC</name>
<gene>
    <name evidence="3" type="ORF">A6F49_07695</name>
</gene>
<dbReference type="RefSeq" id="WP_043057388.1">
    <property type="nucleotide sequence ID" value="NZ_LXEY01000015.1"/>
</dbReference>
<dbReference type="Proteomes" id="UP000078292">
    <property type="component" value="Unassembled WGS sequence"/>
</dbReference>
<evidence type="ECO:0000313" key="4">
    <source>
        <dbReference type="Proteomes" id="UP000078292"/>
    </source>
</evidence>
<evidence type="ECO:0008006" key="5">
    <source>
        <dbReference type="Google" id="ProtNLM"/>
    </source>
</evidence>
<dbReference type="NCBIfam" id="TIGR01167">
    <property type="entry name" value="LPXTG_anchor"/>
    <property type="match status" value="1"/>
</dbReference>
<dbReference type="AlphaFoldDB" id="A0A1B7M0Q8"/>
<accession>A0A1B7M0Q8</accession>
<evidence type="ECO:0000313" key="3">
    <source>
        <dbReference type="EMBL" id="OAV61769.1"/>
    </source>
</evidence>
<feature type="transmembrane region" description="Helical" evidence="1">
    <location>
        <begin position="65"/>
        <end position="84"/>
    </location>
</feature>
<keyword evidence="1" id="KW-0472">Membrane</keyword>
<proteinExistence type="predicted"/>
<reference evidence="3 4" key="1">
    <citation type="submission" date="2016-04" db="EMBL/GenBank/DDBJ databases">
        <title>First whole genome shotgun sequence of the bacterium Enteractinococcus sp. strain UASWS1574.</title>
        <authorList>
            <person name="Crovadore J."/>
            <person name="Chablais R."/>
            <person name="Lefort F."/>
        </authorList>
    </citation>
    <scope>NUCLEOTIDE SEQUENCE [LARGE SCALE GENOMIC DNA]</scope>
    <source>
        <strain evidence="3 4">UASWS1574</strain>
    </source>
</reference>